<evidence type="ECO:0000256" key="3">
    <source>
        <dbReference type="ARBA" id="ARBA00022840"/>
    </source>
</evidence>
<dbReference type="Proteomes" id="UP000249185">
    <property type="component" value="Unassembled WGS sequence"/>
</dbReference>
<dbReference type="GO" id="GO:0042026">
    <property type="term" value="P:protein refolding"/>
    <property type="evidence" value="ECO:0007669"/>
    <property type="project" value="InterPro"/>
</dbReference>
<evidence type="ECO:0000256" key="7">
    <source>
        <dbReference type="RuleBase" id="RU000419"/>
    </source>
</evidence>
<evidence type="ECO:0000256" key="2">
    <source>
        <dbReference type="ARBA" id="ARBA00022741"/>
    </source>
</evidence>
<keyword evidence="2" id="KW-0547">Nucleotide-binding</keyword>
<comment type="caution">
    <text evidence="8">The sequence shown here is derived from an EMBL/GenBank/DDBJ whole genome shotgun (WGS) entry which is preliminary data.</text>
</comment>
<name>A0A2W5N6X4_RHOSU</name>
<organism evidence="8 9">
    <name type="scientific">Rhodovulum sulfidophilum</name>
    <name type="common">Rhodobacter sulfidophilus</name>
    <dbReference type="NCBI Taxonomy" id="35806"/>
    <lineage>
        <taxon>Bacteria</taxon>
        <taxon>Pseudomonadati</taxon>
        <taxon>Pseudomonadota</taxon>
        <taxon>Alphaproteobacteria</taxon>
        <taxon>Rhodobacterales</taxon>
        <taxon>Paracoccaceae</taxon>
        <taxon>Rhodovulum</taxon>
    </lineage>
</organism>
<dbReference type="FunFam" id="3.50.7.10:FF:000001">
    <property type="entry name" value="60 kDa chaperonin"/>
    <property type="match status" value="1"/>
</dbReference>
<dbReference type="Gene3D" id="3.50.7.10">
    <property type="entry name" value="GroEL"/>
    <property type="match status" value="1"/>
</dbReference>
<evidence type="ECO:0000256" key="4">
    <source>
        <dbReference type="ARBA" id="ARBA00023186"/>
    </source>
</evidence>
<evidence type="ECO:0000256" key="1">
    <source>
        <dbReference type="ARBA" id="ARBA00006607"/>
    </source>
</evidence>
<dbReference type="SUPFAM" id="SSF48592">
    <property type="entry name" value="GroEL equatorial domain-like"/>
    <property type="match status" value="1"/>
</dbReference>
<dbReference type="GO" id="GO:0016853">
    <property type="term" value="F:isomerase activity"/>
    <property type="evidence" value="ECO:0007669"/>
    <property type="project" value="UniProtKB-KW"/>
</dbReference>
<dbReference type="SUPFAM" id="SSF52029">
    <property type="entry name" value="GroEL apical domain-like"/>
    <property type="match status" value="1"/>
</dbReference>
<dbReference type="AlphaFoldDB" id="A0A2W5N6X4"/>
<dbReference type="Pfam" id="PF00118">
    <property type="entry name" value="Cpn60_TCP1"/>
    <property type="match status" value="1"/>
</dbReference>
<dbReference type="InterPro" id="IPR001844">
    <property type="entry name" value="Cpn60/GroEL"/>
</dbReference>
<dbReference type="PANTHER" id="PTHR45633">
    <property type="entry name" value="60 KDA HEAT SHOCK PROTEIN, MITOCHONDRIAL"/>
    <property type="match status" value="1"/>
</dbReference>
<evidence type="ECO:0000256" key="6">
    <source>
        <dbReference type="RuleBase" id="RU000418"/>
    </source>
</evidence>
<dbReference type="InterPro" id="IPR027413">
    <property type="entry name" value="GROEL-like_equatorial_sf"/>
</dbReference>
<dbReference type="GO" id="GO:0005524">
    <property type="term" value="F:ATP binding"/>
    <property type="evidence" value="ECO:0007669"/>
    <property type="project" value="UniProtKB-KW"/>
</dbReference>
<comment type="function">
    <text evidence="7">Together with its co-chaperonin GroES, plays an essential role in assisting protein folding. The GroEL-GroES system forms a nano-cage that allows encapsulation of the non-native substrate proteins and provides a physical environment optimized to promote and accelerate protein folding.</text>
</comment>
<dbReference type="InterPro" id="IPR027410">
    <property type="entry name" value="TCP-1-like_intermed_sf"/>
</dbReference>
<keyword evidence="4" id="KW-0143">Chaperone</keyword>
<keyword evidence="3" id="KW-0067">ATP-binding</keyword>
<proteinExistence type="inferred from homology"/>
<protein>
    <recommendedName>
        <fullName evidence="7">60 kDa chaperonin</fullName>
    </recommendedName>
</protein>
<comment type="similarity">
    <text evidence="1 6">Belongs to the chaperonin (HSP60) family.</text>
</comment>
<dbReference type="InterPro" id="IPR027409">
    <property type="entry name" value="GroEL-like_apical_dom_sf"/>
</dbReference>
<evidence type="ECO:0000313" key="9">
    <source>
        <dbReference type="Proteomes" id="UP000249185"/>
    </source>
</evidence>
<dbReference type="Gene3D" id="1.10.560.10">
    <property type="entry name" value="GroEL-like equatorial domain"/>
    <property type="match status" value="1"/>
</dbReference>
<dbReference type="EMBL" id="QFPW01000024">
    <property type="protein sequence ID" value="PZQ46505.1"/>
    <property type="molecule type" value="Genomic_DNA"/>
</dbReference>
<dbReference type="InterPro" id="IPR002423">
    <property type="entry name" value="Cpn60/GroEL/TCP-1"/>
</dbReference>
<accession>A0A2W5N6X4</accession>
<gene>
    <name evidence="8" type="ORF">DI556_20005</name>
</gene>
<evidence type="ECO:0000256" key="5">
    <source>
        <dbReference type="ARBA" id="ARBA00023235"/>
    </source>
</evidence>
<dbReference type="GO" id="GO:0140662">
    <property type="term" value="F:ATP-dependent protein folding chaperone"/>
    <property type="evidence" value="ECO:0007669"/>
    <property type="project" value="InterPro"/>
</dbReference>
<evidence type="ECO:0000313" key="8">
    <source>
        <dbReference type="EMBL" id="PZQ46505.1"/>
    </source>
</evidence>
<reference evidence="8 9" key="1">
    <citation type="submission" date="2017-08" db="EMBL/GenBank/DDBJ databases">
        <title>Infants hospitalized years apart are colonized by the same room-sourced microbial strains.</title>
        <authorList>
            <person name="Brooks B."/>
            <person name="Olm M.R."/>
            <person name="Firek B.A."/>
            <person name="Baker R."/>
            <person name="Thomas B.C."/>
            <person name="Morowitz M.J."/>
            <person name="Banfield J.F."/>
        </authorList>
    </citation>
    <scope>NUCLEOTIDE SEQUENCE [LARGE SCALE GENOMIC DNA]</scope>
    <source>
        <strain evidence="8">S2_005_002_R2_34</strain>
    </source>
</reference>
<dbReference type="SUPFAM" id="SSF54849">
    <property type="entry name" value="GroEL-intermediate domain like"/>
    <property type="match status" value="1"/>
</dbReference>
<dbReference type="Gene3D" id="3.30.260.10">
    <property type="entry name" value="TCP-1-like chaperonin intermediate domain"/>
    <property type="match status" value="1"/>
</dbReference>
<comment type="subunit">
    <text evidence="7">Forms a cylinder of 14 subunits composed of two heptameric rings stacked back-to-back. Interacts with the co-chaperonin GroES.</text>
</comment>
<dbReference type="PRINTS" id="PR00298">
    <property type="entry name" value="CHAPERONIN60"/>
</dbReference>
<sequence length="525" mass="55177">MTRKQAVTRVLARNDAKISFLEGADTVARLVAPTFGPSGRAVLSSRQHIAPVLLRSGYAITSEVEFEAFGLRAGAAAMRQVAIDVHAEVGDGTTLALLLAREFLFGLNICVESGISVPRLHDAVLSHVERLVAELEVASVPVSDAAALERIATRAAGGDAAIGAIIRAAHEAAGADGVVLVEASHGARDETTVEAGMTFAQAWPAHPFLEAGDGRLVLSNPLILLHQGAIESFDEMARILEMIAQSGKELLVVADRFGPEAVATLRANREERGLKVVPMVAAGTGPWRGRLLEDLAVWTGSTIIGDTVGSSLRGLRPAMLGRAGRVEMTRHVVSVIDGRGETAAIAARCAGIRQSIEEERYLSFDREQHQRRLARFVANVVTLRLGGRSSAELALRLEAAKAASTVLRAVAAEGAVPGGPAALSRAAARCAGSLGEDPLGRALARVFRDATRVPLIAAADNAGLEGRSVAYQIENEPENVTFDVETRGLVPAGDALEPRRVLIAALRAAVSFAASAVTIDHLIGR</sequence>
<keyword evidence="5" id="KW-0413">Isomerase</keyword>